<dbReference type="EMBL" id="NJBO01000002">
    <property type="protein sequence ID" value="TKJ43959.1"/>
    <property type="molecule type" value="Genomic_DNA"/>
</dbReference>
<dbReference type="AlphaFoldDB" id="A0A532V9U1"/>
<evidence type="ECO:0000259" key="1">
    <source>
        <dbReference type="PROSITE" id="PS50093"/>
    </source>
</evidence>
<accession>A0A532V9U1</accession>
<evidence type="ECO:0000313" key="2">
    <source>
        <dbReference type="EMBL" id="TKJ43959.1"/>
    </source>
</evidence>
<dbReference type="Gene3D" id="2.60.40.10">
    <property type="entry name" value="Immunoglobulins"/>
    <property type="match status" value="1"/>
</dbReference>
<dbReference type="InterPro" id="IPR000601">
    <property type="entry name" value="PKD_dom"/>
</dbReference>
<dbReference type="InterPro" id="IPR022409">
    <property type="entry name" value="PKD/Chitinase_dom"/>
</dbReference>
<reference evidence="2 3" key="1">
    <citation type="submission" date="2017-06" db="EMBL/GenBank/DDBJ databases">
        <title>Novel microbial phyla capable of carbon fixation and sulfur reduction in deep-sea sediments.</title>
        <authorList>
            <person name="Huang J."/>
            <person name="Baker B."/>
            <person name="Wang Y."/>
        </authorList>
    </citation>
    <scope>NUCLEOTIDE SEQUENCE [LARGE SCALE GENOMIC DNA]</scope>
    <source>
        <strain evidence="2">B3_TA06</strain>
    </source>
</reference>
<proteinExistence type="predicted"/>
<protein>
    <recommendedName>
        <fullName evidence="1">PKD domain-containing protein</fullName>
    </recommendedName>
</protein>
<dbReference type="InterPro" id="IPR035986">
    <property type="entry name" value="PKD_dom_sf"/>
</dbReference>
<dbReference type="InterPro" id="IPR013783">
    <property type="entry name" value="Ig-like_fold"/>
</dbReference>
<dbReference type="PROSITE" id="PS50093">
    <property type="entry name" value="PKD"/>
    <property type="match status" value="1"/>
</dbReference>
<dbReference type="CDD" id="cd00146">
    <property type="entry name" value="PKD"/>
    <property type="match status" value="1"/>
</dbReference>
<evidence type="ECO:0000313" key="3">
    <source>
        <dbReference type="Proteomes" id="UP000317778"/>
    </source>
</evidence>
<dbReference type="Pfam" id="PF18911">
    <property type="entry name" value="PKD_4"/>
    <property type="match status" value="1"/>
</dbReference>
<comment type="caution">
    <text evidence="2">The sequence shown here is derived from an EMBL/GenBank/DDBJ whole genome shotgun (WGS) entry which is preliminary data.</text>
</comment>
<sequence length="142" mass="15535">MIAVVKAWGFKATIWKDVYTSTLSVTEGWYWLSIYDEGSVLLAQSDSVFCGTDTLPPLPIADFGGRPTAGPAPLAAWFYDPSIRNTMNEWDLGDGYKTSESPGGAFRYIYETAGIYTVTLIARNEYGADTQPDMPPSTLTKG</sequence>
<dbReference type="SMART" id="SM00089">
    <property type="entry name" value="PKD"/>
    <property type="match status" value="1"/>
</dbReference>
<gene>
    <name evidence="2" type="ORF">CEE36_02240</name>
</gene>
<name>A0A532V9U1_UNCT6</name>
<feature type="domain" description="PKD" evidence="1">
    <location>
        <begin position="89"/>
        <end position="127"/>
    </location>
</feature>
<dbReference type="SUPFAM" id="SSF49299">
    <property type="entry name" value="PKD domain"/>
    <property type="match status" value="1"/>
</dbReference>
<organism evidence="2 3">
    <name type="scientific">candidate division TA06 bacterium B3_TA06</name>
    <dbReference type="NCBI Taxonomy" id="2012487"/>
    <lineage>
        <taxon>Bacteria</taxon>
        <taxon>Bacteria division TA06</taxon>
    </lineage>
</organism>
<dbReference type="Proteomes" id="UP000317778">
    <property type="component" value="Unassembled WGS sequence"/>
</dbReference>